<protein>
    <submittedName>
        <fullName evidence="2">Uncharacterized protein</fullName>
    </submittedName>
</protein>
<dbReference type="AlphaFoldDB" id="A0A383WM73"/>
<evidence type="ECO:0000256" key="1">
    <source>
        <dbReference type="SAM" id="MobiDB-lite"/>
    </source>
</evidence>
<evidence type="ECO:0000313" key="2">
    <source>
        <dbReference type="EMBL" id="SZX78545.1"/>
    </source>
</evidence>
<reference evidence="2 3" key="1">
    <citation type="submission" date="2016-10" db="EMBL/GenBank/DDBJ databases">
        <authorList>
            <person name="Cai Z."/>
        </authorList>
    </citation>
    <scope>NUCLEOTIDE SEQUENCE [LARGE SCALE GENOMIC DNA]</scope>
</reference>
<feature type="compositionally biased region" description="Low complexity" evidence="1">
    <location>
        <begin position="126"/>
        <end position="135"/>
    </location>
</feature>
<proteinExistence type="predicted"/>
<keyword evidence="3" id="KW-1185">Reference proteome</keyword>
<sequence>MQTSRLWTGNRGSCSVSDYACQAGKCTAVQKLRAAGSRCRAAATGAAGTCDGQGGCVAGSTTTTGGGASNSTVSPGGGNASGGVPLSSLLVRPNAAAGKPAASTGSSRSRLSSSRDSHTEPAAVPSSGGRSGSSSDALNALLVNG</sequence>
<dbReference type="EMBL" id="FNXT01001325">
    <property type="protein sequence ID" value="SZX78545.1"/>
    <property type="molecule type" value="Genomic_DNA"/>
</dbReference>
<gene>
    <name evidence="2" type="ORF">BQ4739_LOCUS18867</name>
</gene>
<dbReference type="Proteomes" id="UP000256970">
    <property type="component" value="Unassembled WGS sequence"/>
</dbReference>
<feature type="region of interest" description="Disordered" evidence="1">
    <location>
        <begin position="61"/>
        <end position="145"/>
    </location>
</feature>
<evidence type="ECO:0000313" key="3">
    <source>
        <dbReference type="Proteomes" id="UP000256970"/>
    </source>
</evidence>
<feature type="compositionally biased region" description="Low complexity" evidence="1">
    <location>
        <begin position="61"/>
        <end position="74"/>
    </location>
</feature>
<name>A0A383WM73_TETOB</name>
<organism evidence="2 3">
    <name type="scientific">Tetradesmus obliquus</name>
    <name type="common">Green alga</name>
    <name type="synonym">Acutodesmus obliquus</name>
    <dbReference type="NCBI Taxonomy" id="3088"/>
    <lineage>
        <taxon>Eukaryota</taxon>
        <taxon>Viridiplantae</taxon>
        <taxon>Chlorophyta</taxon>
        <taxon>core chlorophytes</taxon>
        <taxon>Chlorophyceae</taxon>
        <taxon>CS clade</taxon>
        <taxon>Sphaeropleales</taxon>
        <taxon>Scenedesmaceae</taxon>
        <taxon>Tetradesmus</taxon>
    </lineage>
</organism>
<accession>A0A383WM73</accession>
<feature type="compositionally biased region" description="Low complexity" evidence="1">
    <location>
        <begin position="103"/>
        <end position="112"/>
    </location>
</feature>